<proteinExistence type="predicted"/>
<dbReference type="Proteomes" id="UP001336122">
    <property type="component" value="Unassembled WGS sequence"/>
</dbReference>
<evidence type="ECO:0000313" key="2">
    <source>
        <dbReference type="Proteomes" id="UP001336122"/>
    </source>
</evidence>
<dbReference type="RefSeq" id="WP_098417542.1">
    <property type="nucleotide sequence ID" value="NZ_JARTIK010000053.1"/>
</dbReference>
<comment type="caution">
    <text evidence="1">The sequence shown here is derived from an EMBL/GenBank/DDBJ whole genome shotgun (WGS) entry which is preliminary data.</text>
</comment>
<keyword evidence="2" id="KW-1185">Reference proteome</keyword>
<organism evidence="1 2">
    <name type="scientific">Bacillus nitratireducens</name>
    <dbReference type="NCBI Taxonomy" id="2026193"/>
    <lineage>
        <taxon>Bacteria</taxon>
        <taxon>Bacillati</taxon>
        <taxon>Bacillota</taxon>
        <taxon>Bacilli</taxon>
        <taxon>Bacillales</taxon>
        <taxon>Bacillaceae</taxon>
        <taxon>Bacillus</taxon>
        <taxon>Bacillus cereus group</taxon>
    </lineage>
</organism>
<accession>A0ABU6PM03</accession>
<reference evidence="1 2" key="1">
    <citation type="submission" date="2023-03" db="EMBL/GenBank/DDBJ databases">
        <title>Bacillus Genome Sequencing.</title>
        <authorList>
            <person name="Dunlap C."/>
        </authorList>
    </citation>
    <scope>NUCLEOTIDE SEQUENCE [LARGE SCALE GENOMIC DNA]</scope>
    <source>
        <strain evidence="1 2">NRS-319</strain>
    </source>
</reference>
<protein>
    <submittedName>
        <fullName evidence="1">Uncharacterized protein</fullName>
    </submittedName>
</protein>
<name>A0ABU6PM03_9BACI</name>
<evidence type="ECO:0000313" key="1">
    <source>
        <dbReference type="EMBL" id="MED4681861.1"/>
    </source>
</evidence>
<gene>
    <name evidence="1" type="ORF">P9485_29660</name>
</gene>
<sequence length="66" mass="7947">MDWRDDKLIIWLRFDQLKEFIELLGPRHFDGGGMEVHHKSNCIAFDLSEICEDWEIDPERILMKKS</sequence>
<dbReference type="EMBL" id="JARTIK010000053">
    <property type="protein sequence ID" value="MED4681861.1"/>
    <property type="molecule type" value="Genomic_DNA"/>
</dbReference>